<name>A0A969PPB9_9BACI</name>
<evidence type="ECO:0000313" key="3">
    <source>
        <dbReference type="Proteomes" id="UP000752012"/>
    </source>
</evidence>
<dbReference type="EMBL" id="JAATHJ010000013">
    <property type="protein sequence ID" value="NJP37902.1"/>
    <property type="molecule type" value="Genomic_DNA"/>
</dbReference>
<reference evidence="2 3" key="1">
    <citation type="submission" date="2020-03" db="EMBL/GenBank/DDBJ databases">
        <title>Assessment of the enzymatic potential of alkaline-tolerant lipase obtained from Bacillus luteus H11 (technogenic soil) for the bioremediation of saline soils contaminated with petroleum substances.</title>
        <authorList>
            <person name="Kalwasinska A."/>
        </authorList>
    </citation>
    <scope>NUCLEOTIDE SEQUENCE [LARGE SCALE GENOMIC DNA]</scope>
    <source>
        <strain evidence="2 3">H11</strain>
    </source>
</reference>
<dbReference type="Proteomes" id="UP000752012">
    <property type="component" value="Unassembled WGS sequence"/>
</dbReference>
<organism evidence="2 3">
    <name type="scientific">Alkalicoccus luteus</name>
    <dbReference type="NCBI Taxonomy" id="1237094"/>
    <lineage>
        <taxon>Bacteria</taxon>
        <taxon>Bacillati</taxon>
        <taxon>Bacillota</taxon>
        <taxon>Bacilli</taxon>
        <taxon>Bacillales</taxon>
        <taxon>Bacillaceae</taxon>
        <taxon>Alkalicoccus</taxon>
    </lineage>
</organism>
<sequence>MRPGTELKSVLNNAAETVAEQARSNKPTITPTAGTLNPEAETLHANTGWLSSVMKEAVHNQDPWALVNANLDLYKARQDRNRSNEALEQLQHDYKDLEDQLEQANQEYQKAEEARQRLFDKCEALETEKESLLHCKASYYDLEKSFERLELENTELRKRLCDFKSPAHQKIQKYEKLLLRAHMDAEKELDELFGEA</sequence>
<accession>A0A969PPB9</accession>
<gene>
    <name evidence="2" type="ORF">HCN83_09920</name>
</gene>
<dbReference type="RefSeq" id="WP_168006866.1">
    <property type="nucleotide sequence ID" value="NZ_JAATHJ010000013.1"/>
</dbReference>
<keyword evidence="3" id="KW-1185">Reference proteome</keyword>
<protein>
    <submittedName>
        <fullName evidence="2">Uncharacterized protein</fullName>
    </submittedName>
</protein>
<feature type="coiled-coil region" evidence="1">
    <location>
        <begin position="73"/>
        <end position="159"/>
    </location>
</feature>
<evidence type="ECO:0000313" key="2">
    <source>
        <dbReference type="EMBL" id="NJP37902.1"/>
    </source>
</evidence>
<comment type="caution">
    <text evidence="2">The sequence shown here is derived from an EMBL/GenBank/DDBJ whole genome shotgun (WGS) entry which is preliminary data.</text>
</comment>
<evidence type="ECO:0000256" key="1">
    <source>
        <dbReference type="SAM" id="Coils"/>
    </source>
</evidence>
<keyword evidence="1" id="KW-0175">Coiled coil</keyword>
<dbReference type="AlphaFoldDB" id="A0A969PPB9"/>
<proteinExistence type="predicted"/>